<dbReference type="OrthoDB" id="3440338at2759"/>
<feature type="compositionally biased region" description="Polar residues" evidence="1">
    <location>
        <begin position="257"/>
        <end position="273"/>
    </location>
</feature>
<reference evidence="2 3" key="1">
    <citation type="submission" date="2016-04" db="EMBL/GenBank/DDBJ databases">
        <title>A degradative enzymes factory behind the ericoid mycorrhizal symbiosis.</title>
        <authorList>
            <consortium name="DOE Joint Genome Institute"/>
            <person name="Martino E."/>
            <person name="Morin E."/>
            <person name="Grelet G."/>
            <person name="Kuo A."/>
            <person name="Kohler A."/>
            <person name="Daghino S."/>
            <person name="Barry K."/>
            <person name="Choi C."/>
            <person name="Cichocki N."/>
            <person name="Clum A."/>
            <person name="Copeland A."/>
            <person name="Hainaut M."/>
            <person name="Haridas S."/>
            <person name="Labutti K."/>
            <person name="Lindquist E."/>
            <person name="Lipzen A."/>
            <person name="Khouja H.-R."/>
            <person name="Murat C."/>
            <person name="Ohm R."/>
            <person name="Olson A."/>
            <person name="Spatafora J."/>
            <person name="Veneault-Fourrey C."/>
            <person name="Henrissat B."/>
            <person name="Grigoriev I."/>
            <person name="Martin F."/>
            <person name="Perotto S."/>
        </authorList>
    </citation>
    <scope>NUCLEOTIDE SEQUENCE [LARGE SCALE GENOMIC DNA]</scope>
    <source>
        <strain evidence="2 3">E</strain>
    </source>
</reference>
<dbReference type="Proteomes" id="UP000235371">
    <property type="component" value="Unassembled WGS sequence"/>
</dbReference>
<accession>A0A2J6TBA0</accession>
<feature type="compositionally biased region" description="Polar residues" evidence="1">
    <location>
        <begin position="445"/>
        <end position="458"/>
    </location>
</feature>
<feature type="compositionally biased region" description="Low complexity" evidence="1">
    <location>
        <begin position="287"/>
        <end position="296"/>
    </location>
</feature>
<sequence length="970" mass="105739">MDPFSFVFPCSGPRTPALDVNGEPLWKLYKIEDKYTHNGQLVYGIMYYEEKPRRMYAVSTSGVELKYPGEVQTWEKQFGKAWERRHGARGSKMGNPWMSGAKPPSTPAGNRRSGSAASEKRSFHDTPGKAKQEPQEGKKKTNKDEDPYAINDIPMGDDEDLSDAIPEDDEDVFSNTGTTAKSSRSKPGPMAPPPRPLPKFKTLLPATSAALVDDDDDIKDSPTRPSVGNSRKSATSIMPNSPTKGASNLLPIPIRATATSQVGQTTSTPSLGPSSVGPRSMAPPPTSSSVASMSGARGRGGRFPVSGSNIPVLQSRPGVAPTQVSANSTSIQQSSTNSQALPSRNSGAQRSTAVPSSLGRVGPSAPLAASSRPQAMIPARRTSPIPASNVAPIAAAATCTESDSDEEPLLRRRSRKSTSLDVPSAPAAAGPNARHSNSDDDSTQDEGNASGQDANRSGNGKGDSDQEMDDAGLDTIQPPEEATPGQIGTGESEESPADAPTDATEIRDSDEEDDKSIENLIDVDGMLEGVNQLAEAAYAESQMEMQEEANEDNSEDEDEEPPVTQARLDDGTLVYDAYSEKLIRAHDQSLHALVRIVMDLDGMPCDRWVKNRKDSKVCDYKDLRFVLWVMMIGWDPLILKHLVHGDIPSQNQKGGELSKKLRALKNLPKNIETPSIYMQYLVDLDGNAPPQKDLLKILDYAEDYVQGLNDPSNKTSHALALIVDQALPSKVWNREKAMRGERRYIEGRTQARKCNAWIAAARQCLEGLSPDESPARPWAECGYATHPNERLDQHAKHTSSNYLMNLTDAICKTKFQGKYTISQFVVHQIIHYTHAMYGEVLASRIGLVYTNQGGGFCHFQAGVSHASVSKTDTGHFSRKQTLMSNNKDFLLRTNEEFCRMQERTELLNAYADQVESQLDGIGELYAIAQVTEEWVTALEEREKKCVAAVRETDPLLAFLEFSSKLKGADD</sequence>
<evidence type="ECO:0000313" key="2">
    <source>
        <dbReference type="EMBL" id="PMD60310.1"/>
    </source>
</evidence>
<gene>
    <name evidence="2" type="ORF">K444DRAFT_612502</name>
</gene>
<feature type="compositionally biased region" description="Polar residues" evidence="1">
    <location>
        <begin position="223"/>
        <end position="246"/>
    </location>
</feature>
<dbReference type="EMBL" id="KZ613790">
    <property type="protein sequence ID" value="PMD60310.1"/>
    <property type="molecule type" value="Genomic_DNA"/>
</dbReference>
<dbReference type="AlphaFoldDB" id="A0A2J6TBA0"/>
<protein>
    <submittedName>
        <fullName evidence="2">Uncharacterized protein</fullName>
    </submittedName>
</protein>
<organism evidence="2 3">
    <name type="scientific">Hyaloscypha bicolor E</name>
    <dbReference type="NCBI Taxonomy" id="1095630"/>
    <lineage>
        <taxon>Eukaryota</taxon>
        <taxon>Fungi</taxon>
        <taxon>Dikarya</taxon>
        <taxon>Ascomycota</taxon>
        <taxon>Pezizomycotina</taxon>
        <taxon>Leotiomycetes</taxon>
        <taxon>Helotiales</taxon>
        <taxon>Hyaloscyphaceae</taxon>
        <taxon>Hyaloscypha</taxon>
        <taxon>Hyaloscypha bicolor</taxon>
    </lineage>
</organism>
<evidence type="ECO:0000256" key="1">
    <source>
        <dbReference type="SAM" id="MobiDB-lite"/>
    </source>
</evidence>
<name>A0A2J6TBA0_9HELO</name>
<dbReference type="GeneID" id="36588224"/>
<feature type="compositionally biased region" description="Acidic residues" evidence="1">
    <location>
        <begin position="155"/>
        <end position="172"/>
    </location>
</feature>
<keyword evidence="3" id="KW-1185">Reference proteome</keyword>
<feature type="compositionally biased region" description="Low complexity" evidence="1">
    <location>
        <begin position="383"/>
        <end position="397"/>
    </location>
</feature>
<evidence type="ECO:0000313" key="3">
    <source>
        <dbReference type="Proteomes" id="UP000235371"/>
    </source>
</evidence>
<feature type="compositionally biased region" description="Low complexity" evidence="1">
    <location>
        <begin position="325"/>
        <end position="340"/>
    </location>
</feature>
<feature type="region of interest" description="Disordered" evidence="1">
    <location>
        <begin position="84"/>
        <end position="514"/>
    </location>
</feature>
<dbReference type="RefSeq" id="XP_024737214.1">
    <property type="nucleotide sequence ID" value="XM_024880147.1"/>
</dbReference>
<feature type="compositionally biased region" description="Polar residues" evidence="1">
    <location>
        <begin position="341"/>
        <end position="355"/>
    </location>
</feature>
<feature type="compositionally biased region" description="Basic and acidic residues" evidence="1">
    <location>
        <begin position="118"/>
        <end position="146"/>
    </location>
</feature>
<feature type="region of interest" description="Disordered" evidence="1">
    <location>
        <begin position="540"/>
        <end position="568"/>
    </location>
</feature>
<feature type="compositionally biased region" description="Polar residues" evidence="1">
    <location>
        <begin position="173"/>
        <end position="182"/>
    </location>
</feature>
<dbReference type="InParanoid" id="A0A2J6TBA0"/>
<feature type="compositionally biased region" description="Acidic residues" evidence="1">
    <location>
        <begin position="545"/>
        <end position="561"/>
    </location>
</feature>
<proteinExistence type="predicted"/>